<keyword evidence="1" id="KW-0489">Methyltransferase</keyword>
<dbReference type="PIRSF" id="PIRSF018637">
    <property type="entry name" value="TrmK"/>
    <property type="match status" value="1"/>
</dbReference>
<organism evidence="1 2">
    <name type="scientific">Hominifimenecus microfluidus</name>
    <dbReference type="NCBI Taxonomy" id="2885348"/>
    <lineage>
        <taxon>Bacteria</taxon>
        <taxon>Bacillati</taxon>
        <taxon>Bacillota</taxon>
        <taxon>Clostridia</taxon>
        <taxon>Lachnospirales</taxon>
        <taxon>Lachnospiraceae</taxon>
        <taxon>Hominifimenecus</taxon>
    </lineage>
</organism>
<dbReference type="AlphaFoldDB" id="A0AAE3JFJ5"/>
<dbReference type="InterPro" id="IPR006901">
    <property type="entry name" value="TrmK"/>
</dbReference>
<dbReference type="PANTHER" id="PTHR38451">
    <property type="entry name" value="TRNA (ADENINE(22)-N(1))-METHYLTRANSFERASE"/>
    <property type="match status" value="1"/>
</dbReference>
<keyword evidence="1" id="KW-0808">Transferase</keyword>
<dbReference type="EMBL" id="JAJEQR010000029">
    <property type="protein sequence ID" value="MCC2231428.1"/>
    <property type="molecule type" value="Genomic_DNA"/>
</dbReference>
<keyword evidence="2" id="KW-1185">Reference proteome</keyword>
<dbReference type="Pfam" id="PF12847">
    <property type="entry name" value="Methyltransf_18"/>
    <property type="match status" value="1"/>
</dbReference>
<evidence type="ECO:0000313" key="1">
    <source>
        <dbReference type="EMBL" id="MCC2231428.1"/>
    </source>
</evidence>
<dbReference type="GO" id="GO:0160105">
    <property type="term" value="F:tRNA (adenine(22)-N1)-methyltransferase activity"/>
    <property type="evidence" value="ECO:0007669"/>
    <property type="project" value="InterPro"/>
</dbReference>
<dbReference type="SUPFAM" id="SSF53335">
    <property type="entry name" value="S-adenosyl-L-methionine-dependent methyltransferases"/>
    <property type="match status" value="1"/>
</dbReference>
<dbReference type="RefSeq" id="WP_308453948.1">
    <property type="nucleotide sequence ID" value="NZ_JAJEQR010000029.1"/>
</dbReference>
<dbReference type="InterPro" id="IPR029063">
    <property type="entry name" value="SAM-dependent_MTases_sf"/>
</dbReference>
<dbReference type="Gene3D" id="3.40.50.150">
    <property type="entry name" value="Vaccinia Virus protein VP39"/>
    <property type="match status" value="1"/>
</dbReference>
<accession>A0AAE3JFJ5</accession>
<comment type="caution">
    <text evidence="1">The sequence shown here is derived from an EMBL/GenBank/DDBJ whole genome shotgun (WGS) entry which is preliminary data.</text>
</comment>
<proteinExistence type="predicted"/>
<name>A0AAE3JFJ5_9FIRM</name>
<protein>
    <submittedName>
        <fullName evidence="1">Class I SAM-dependent methyltransferase</fullName>
    </submittedName>
</protein>
<dbReference type="PANTHER" id="PTHR38451:SF1">
    <property type="entry name" value="TRNA (ADENINE(22)-N(1))-METHYLTRANSFERASE"/>
    <property type="match status" value="1"/>
</dbReference>
<evidence type="ECO:0000313" key="2">
    <source>
        <dbReference type="Proteomes" id="UP001198182"/>
    </source>
</evidence>
<dbReference type="GO" id="GO:0032259">
    <property type="term" value="P:methylation"/>
    <property type="evidence" value="ECO:0007669"/>
    <property type="project" value="UniProtKB-KW"/>
</dbReference>
<sequence length="240" mass="27105">MDLSKRLQTIISLVEPGEMIADIGTDHGYVPIALVRRGICRKGLAMDVGNGPLERAREHIHAHSMENVIETRLSDGLHMLQPGEADRIVIAGMGGPLMQRILEEGEATARAAGQLILSPQSGLREFRRFLTENHYYIQNEAMLREDGKDYTILIVHDGEPEVYDESDYTYGKRIREEDIPVKIDYLKREIALRESLLDKLHAKNTEKAAIRREELTGELRLAQTAHSQLLASEIEENGKK</sequence>
<gene>
    <name evidence="1" type="ORF">LKD81_10530</name>
</gene>
<reference evidence="1" key="1">
    <citation type="submission" date="2021-10" db="EMBL/GenBank/DDBJ databases">
        <title>Anaerobic single-cell dispensing facilitates the cultivation of human gut bacteria.</title>
        <authorList>
            <person name="Afrizal A."/>
        </authorList>
    </citation>
    <scope>NUCLEOTIDE SEQUENCE</scope>
    <source>
        <strain evidence="1">CLA-AA-H215</strain>
    </source>
</reference>
<dbReference type="Proteomes" id="UP001198182">
    <property type="component" value="Unassembled WGS sequence"/>
</dbReference>